<dbReference type="InterPro" id="IPR023606">
    <property type="entry name" value="CoA-Trfase_III_dom_1_sf"/>
</dbReference>
<evidence type="ECO:0000313" key="2">
    <source>
        <dbReference type="Proteomes" id="UP000466632"/>
    </source>
</evidence>
<dbReference type="InterPro" id="IPR003673">
    <property type="entry name" value="CoA-Trfase_fam_III"/>
</dbReference>
<proteinExistence type="predicted"/>
<evidence type="ECO:0008006" key="3">
    <source>
        <dbReference type="Google" id="ProtNLM"/>
    </source>
</evidence>
<dbReference type="GO" id="GO:0003824">
    <property type="term" value="F:catalytic activity"/>
    <property type="evidence" value="ECO:0007669"/>
    <property type="project" value="InterPro"/>
</dbReference>
<accession>A0A7I7P388</accession>
<name>A0A7I7P388_9MYCO</name>
<organism evidence="1 2">
    <name type="scientific">Mycobacterium seoulense</name>
    <dbReference type="NCBI Taxonomy" id="386911"/>
    <lineage>
        <taxon>Bacteria</taxon>
        <taxon>Bacillati</taxon>
        <taxon>Actinomycetota</taxon>
        <taxon>Actinomycetes</taxon>
        <taxon>Mycobacteriales</taxon>
        <taxon>Mycobacteriaceae</taxon>
        <taxon>Mycobacterium</taxon>
    </lineage>
</organism>
<dbReference type="InterPro" id="IPR044855">
    <property type="entry name" value="CoA-Trfase_III_dom3_sf"/>
</dbReference>
<evidence type="ECO:0000313" key="1">
    <source>
        <dbReference type="EMBL" id="BBY02542.1"/>
    </source>
</evidence>
<dbReference type="AlphaFoldDB" id="A0A7I7P388"/>
<protein>
    <recommendedName>
        <fullName evidence="3">CoA transferase</fullName>
    </recommendedName>
</protein>
<keyword evidence="2" id="KW-1185">Reference proteome</keyword>
<sequence>MAAVTPAPGRPPLADLLVVDMSTTLAGAYTSQFLADCGANVILVEPPDGSSLRQLPGWPALLRGRRSVTLDVHEPDDRQRLWQLLENADVLVTTARPADGSRLGLTPELVTQRCPRLVHASITGWGSKGPWRNYKGWEALVLAKIGIMHEKRGVTPRSGPAYVSAPYASWGAAHAAVQGILAALIERDSSGRGQVVESNLVTGVGANDTWNWFHELVLDRYPGAFEPAGAVYDEQSRPLIPLVYSVLAAPTKDGRWLQFAQVSPRLMHAWLTELDLLTELANPKWEGFPTLPTQELRTEFWDLMIERVRARTLAEWQQAFDANENLSAEIFRTPSESLNHPQTLHQGRAVTVDDPELGPVHQPSTLIHSDGQPLAALRPAPGVGQHNASVWGLRREPPNLPAAGEVAAGLPLHGTTILEFGSMFAGPYGATLLTDLGARVIKVEPLDGDNIRNMLPFPEAGGAKVLQGKESCAVDFTKPEGLSLIYELVKRCDIVVQCFRGQAAERAKIDEATLKAINPDLVVLSTSGYGLDGPFGHRPAYAPSIAAASGLAVLDSGDAMHPPTDLDDLHRTAATLFSGGTISAVQADGIAALGVASALLVCLYAKRRGIDMHHTETTMLGTVQNALIWSNVSYRDQPPVPTADAEFLGLTALYRLYRAADGWVFLAAPLAREWEPFAKAMQAYVDLLGDERFVDTASRARNDDVLARVLEQVFLTKTKLEWEYELTAQDVGCVEVADRNSGIVLQSDTCRDAGYSVEADSPIFDKHLRLAPLYRFSRSLTKASGGCTVGQHTTAILSEIGIDDNQIADLRSRGIIACG</sequence>
<dbReference type="RefSeq" id="WP_102419656.1">
    <property type="nucleotide sequence ID" value="NZ_AP022582.1"/>
</dbReference>
<dbReference type="PANTHER" id="PTHR48228:SF5">
    <property type="entry name" value="ALPHA-METHYLACYL-COA RACEMASE"/>
    <property type="match status" value="1"/>
</dbReference>
<dbReference type="KEGG" id="mseo:MSEO_30410"/>
<reference evidence="1 2" key="1">
    <citation type="journal article" date="2019" name="Emerg. Microbes Infect.">
        <title>Comprehensive subspecies identification of 175 nontuberculous mycobacteria species based on 7547 genomic profiles.</title>
        <authorList>
            <person name="Matsumoto Y."/>
            <person name="Kinjo T."/>
            <person name="Motooka D."/>
            <person name="Nabeya D."/>
            <person name="Jung N."/>
            <person name="Uechi K."/>
            <person name="Horii T."/>
            <person name="Iida T."/>
            <person name="Fujita J."/>
            <person name="Nakamura S."/>
        </authorList>
    </citation>
    <scope>NUCLEOTIDE SEQUENCE [LARGE SCALE GENOMIC DNA]</scope>
    <source>
        <strain evidence="1 2">JCM 16018</strain>
    </source>
</reference>
<dbReference type="Gene3D" id="3.30.1540.10">
    <property type="entry name" value="formyl-coa transferase, domain 3"/>
    <property type="match status" value="1"/>
</dbReference>
<dbReference type="SUPFAM" id="SSF89796">
    <property type="entry name" value="CoA-transferase family III (CaiB/BaiF)"/>
    <property type="match status" value="2"/>
</dbReference>
<dbReference type="EMBL" id="AP022582">
    <property type="protein sequence ID" value="BBY02542.1"/>
    <property type="molecule type" value="Genomic_DNA"/>
</dbReference>
<dbReference type="Gene3D" id="3.40.50.10540">
    <property type="entry name" value="Crotonobetainyl-coa:carnitine coa-transferase, domain 1"/>
    <property type="match status" value="3"/>
</dbReference>
<dbReference type="PANTHER" id="PTHR48228">
    <property type="entry name" value="SUCCINYL-COA--D-CITRAMALATE COA-TRANSFERASE"/>
    <property type="match status" value="1"/>
</dbReference>
<dbReference type="InterPro" id="IPR050509">
    <property type="entry name" value="CoA-transferase_III"/>
</dbReference>
<dbReference type="Pfam" id="PF02515">
    <property type="entry name" value="CoA_transf_3"/>
    <property type="match status" value="2"/>
</dbReference>
<gene>
    <name evidence="1" type="ORF">MSEO_30410</name>
</gene>
<dbReference type="Proteomes" id="UP000466632">
    <property type="component" value="Chromosome"/>
</dbReference>